<gene>
    <name evidence="1" type="ORF">NCTC11466_03668</name>
</gene>
<sequence length="63" mass="6862">MDGIARMPWVKIKNCNLILNKKLDVSLSSEKNRMKVAVISENSYLSLGISSILSCANGGGVFF</sequence>
<dbReference type="EMBL" id="LR134201">
    <property type="protein sequence ID" value="VEC00512.1"/>
    <property type="molecule type" value="Genomic_DNA"/>
</dbReference>
<dbReference type="AlphaFoldDB" id="A0A447V6A0"/>
<evidence type="ECO:0000313" key="2">
    <source>
        <dbReference type="Proteomes" id="UP000274122"/>
    </source>
</evidence>
<organism evidence="1 2">
    <name type="scientific">Cedecea lapagei</name>
    <dbReference type="NCBI Taxonomy" id="158823"/>
    <lineage>
        <taxon>Bacteria</taxon>
        <taxon>Pseudomonadati</taxon>
        <taxon>Pseudomonadota</taxon>
        <taxon>Gammaproteobacteria</taxon>
        <taxon>Enterobacterales</taxon>
        <taxon>Enterobacteriaceae</taxon>
        <taxon>Cedecea</taxon>
    </lineage>
</organism>
<dbReference type="Proteomes" id="UP000274122">
    <property type="component" value="Chromosome"/>
</dbReference>
<evidence type="ECO:0000313" key="1">
    <source>
        <dbReference type="EMBL" id="VEC00512.1"/>
    </source>
</evidence>
<dbReference type="KEGG" id="clap:NCTC11466_03668"/>
<reference evidence="1 2" key="1">
    <citation type="submission" date="2018-12" db="EMBL/GenBank/DDBJ databases">
        <authorList>
            <consortium name="Pathogen Informatics"/>
        </authorList>
    </citation>
    <scope>NUCLEOTIDE SEQUENCE [LARGE SCALE GENOMIC DNA]</scope>
    <source>
        <strain evidence="1 2">NCTC11466</strain>
    </source>
</reference>
<keyword evidence="2" id="KW-1185">Reference proteome</keyword>
<proteinExistence type="predicted"/>
<accession>A0A447V6A0</accession>
<name>A0A447V6A0_9ENTR</name>
<protein>
    <submittedName>
        <fullName evidence="1">Uncharacterized protein</fullName>
    </submittedName>
</protein>